<keyword evidence="8" id="KW-0067">ATP-binding</keyword>
<accession>A0A1G9P053</accession>
<name>A0A1G9P053_9FIRM</name>
<keyword evidence="6" id="KW-0547">Nucleotide-binding</keyword>
<dbReference type="Proteomes" id="UP000199068">
    <property type="component" value="Unassembled WGS sequence"/>
</dbReference>
<evidence type="ECO:0000256" key="9">
    <source>
        <dbReference type="ARBA" id="ARBA00022989"/>
    </source>
</evidence>
<evidence type="ECO:0000256" key="8">
    <source>
        <dbReference type="ARBA" id="ARBA00022840"/>
    </source>
</evidence>
<evidence type="ECO:0000256" key="12">
    <source>
        <dbReference type="SAM" id="Phobius"/>
    </source>
</evidence>
<feature type="domain" description="HAMP" evidence="13">
    <location>
        <begin position="313"/>
        <end position="360"/>
    </location>
</feature>
<dbReference type="Gene3D" id="3.30.565.10">
    <property type="entry name" value="Histidine kinase-like ATPase, C-terminal domain"/>
    <property type="match status" value="1"/>
</dbReference>
<keyword evidence="4" id="KW-0808">Transferase</keyword>
<dbReference type="PANTHER" id="PTHR34220">
    <property type="entry name" value="SENSOR HISTIDINE KINASE YPDA"/>
    <property type="match status" value="1"/>
</dbReference>
<keyword evidence="10" id="KW-0902">Two-component regulatory system</keyword>
<dbReference type="Gene3D" id="6.10.340.10">
    <property type="match status" value="1"/>
</dbReference>
<dbReference type="InterPro" id="IPR003660">
    <property type="entry name" value="HAMP_dom"/>
</dbReference>
<evidence type="ECO:0000256" key="2">
    <source>
        <dbReference type="ARBA" id="ARBA00022475"/>
    </source>
</evidence>
<dbReference type="Pfam" id="PF00672">
    <property type="entry name" value="HAMP"/>
    <property type="match status" value="1"/>
</dbReference>
<dbReference type="GO" id="GO:0005886">
    <property type="term" value="C:plasma membrane"/>
    <property type="evidence" value="ECO:0007669"/>
    <property type="project" value="UniProtKB-SubCell"/>
</dbReference>
<dbReference type="InterPro" id="IPR010559">
    <property type="entry name" value="Sig_transdc_His_kin_internal"/>
</dbReference>
<dbReference type="GO" id="GO:0005524">
    <property type="term" value="F:ATP binding"/>
    <property type="evidence" value="ECO:0007669"/>
    <property type="project" value="UniProtKB-KW"/>
</dbReference>
<dbReference type="InterPro" id="IPR036890">
    <property type="entry name" value="HATPase_C_sf"/>
</dbReference>
<proteinExistence type="predicted"/>
<evidence type="ECO:0000256" key="5">
    <source>
        <dbReference type="ARBA" id="ARBA00022692"/>
    </source>
</evidence>
<dbReference type="EMBL" id="FNGW01000004">
    <property type="protein sequence ID" value="SDL91981.1"/>
    <property type="molecule type" value="Genomic_DNA"/>
</dbReference>
<keyword evidence="2" id="KW-1003">Cell membrane</keyword>
<gene>
    <name evidence="14" type="ORF">SAMN04515677_104152</name>
</gene>
<evidence type="ECO:0000256" key="10">
    <source>
        <dbReference type="ARBA" id="ARBA00023012"/>
    </source>
</evidence>
<evidence type="ECO:0000256" key="4">
    <source>
        <dbReference type="ARBA" id="ARBA00022679"/>
    </source>
</evidence>
<dbReference type="Pfam" id="PF02518">
    <property type="entry name" value="HATPase_c"/>
    <property type="match status" value="1"/>
</dbReference>
<feature type="transmembrane region" description="Helical" evidence="12">
    <location>
        <begin position="20"/>
        <end position="41"/>
    </location>
</feature>
<keyword evidence="3" id="KW-0597">Phosphoprotein</keyword>
<protein>
    <submittedName>
        <fullName evidence="14">Two-component system, sensor histidine kinase YesM</fullName>
    </submittedName>
</protein>
<dbReference type="PANTHER" id="PTHR34220:SF11">
    <property type="entry name" value="SENSOR PROTEIN KINASE HPTS"/>
    <property type="match status" value="1"/>
</dbReference>
<keyword evidence="15" id="KW-1185">Reference proteome</keyword>
<dbReference type="AlphaFoldDB" id="A0A1G9P053"/>
<keyword evidence="5 12" id="KW-0812">Transmembrane</keyword>
<evidence type="ECO:0000259" key="13">
    <source>
        <dbReference type="PROSITE" id="PS50885"/>
    </source>
</evidence>
<dbReference type="PROSITE" id="PS50885">
    <property type="entry name" value="HAMP"/>
    <property type="match status" value="1"/>
</dbReference>
<dbReference type="InterPro" id="IPR050640">
    <property type="entry name" value="Bact_2-comp_sensor_kinase"/>
</dbReference>
<reference evidence="14 15" key="1">
    <citation type="submission" date="2016-10" db="EMBL/GenBank/DDBJ databases">
        <authorList>
            <person name="de Groot N.N."/>
        </authorList>
    </citation>
    <scope>NUCLEOTIDE SEQUENCE [LARGE SCALE GENOMIC DNA]</scope>
    <source>
        <strain evidence="14 15">DSM 797</strain>
    </source>
</reference>
<keyword evidence="9 12" id="KW-1133">Transmembrane helix</keyword>
<organism evidence="14 15">
    <name type="scientific">Romboutsia lituseburensis DSM 797</name>
    <dbReference type="NCBI Taxonomy" id="1121325"/>
    <lineage>
        <taxon>Bacteria</taxon>
        <taxon>Bacillati</taxon>
        <taxon>Bacillota</taxon>
        <taxon>Clostridia</taxon>
        <taxon>Peptostreptococcales</taxon>
        <taxon>Peptostreptococcaceae</taxon>
        <taxon>Romboutsia</taxon>
    </lineage>
</organism>
<sequence length="581" mass="67459">MIELYRRYIKNKIFNKMLLIYSSITIIAIFLLTAVFISYYVDNELQNELNIHSEVIFNIEKRFEEQDNISNSVINGINTQPKIIDEILKLTTSTYEEYLSYKLDNFSISNTKQLDLKYLLDTMLSNRNDALAVVINDKNKEYKNEIVLNYDKWYDIKNDPEGVKYIRKITRPIKNVDTMYTIGYIDIYFDLKHLNKIVDNSNLKGNLIILDENKNVVFVSSKDLSQKYVDKVKGYGIKNSRNEFLHRGEFKLKYPIINIKEDAQTGFKYGSIITEKDLGTSKMSSKILYISLVFIILILCVTYTVISGYSNKLKNMMKGIEKIKDGDLDTRFNIEVEDDELDMIAIRIDEMSESLQYNINKNYIAEVKQKQAELNALQSQINPHFLYNTLEVIRMCALASKNREVAQMIYNLASMFRYSTYNNGSLVTLSDEIKHCKMYLDLCSTRYKGMLEYKIQIDDLYKQCLIPKFTLQPILENSINHGLKKDSCENVIKIGLICSESEMEILIKDNGHGISKDELKHLRKSLEKNLQKTSSIGLMNINNRLKLKFGEIYGLEIDSEANEGTTVKIKIPILRDEVKNV</sequence>
<comment type="subcellular location">
    <subcellularLocation>
        <location evidence="1">Cell membrane</location>
        <topology evidence="1">Multi-pass membrane protein</topology>
    </subcellularLocation>
</comment>
<dbReference type="CDD" id="cd06225">
    <property type="entry name" value="HAMP"/>
    <property type="match status" value="1"/>
</dbReference>
<evidence type="ECO:0000256" key="3">
    <source>
        <dbReference type="ARBA" id="ARBA00022553"/>
    </source>
</evidence>
<dbReference type="SUPFAM" id="SSF55874">
    <property type="entry name" value="ATPase domain of HSP90 chaperone/DNA topoisomerase II/histidine kinase"/>
    <property type="match status" value="1"/>
</dbReference>
<feature type="transmembrane region" description="Helical" evidence="12">
    <location>
        <begin position="287"/>
        <end position="309"/>
    </location>
</feature>
<dbReference type="STRING" id="1121325.SAMN04515677_104152"/>
<dbReference type="RefSeq" id="WP_092725493.1">
    <property type="nucleotide sequence ID" value="NZ_FNGW01000004.1"/>
</dbReference>
<dbReference type="SUPFAM" id="SSF158472">
    <property type="entry name" value="HAMP domain-like"/>
    <property type="match status" value="1"/>
</dbReference>
<evidence type="ECO:0000256" key="11">
    <source>
        <dbReference type="ARBA" id="ARBA00023136"/>
    </source>
</evidence>
<dbReference type="GO" id="GO:0000155">
    <property type="term" value="F:phosphorelay sensor kinase activity"/>
    <property type="evidence" value="ECO:0007669"/>
    <property type="project" value="InterPro"/>
</dbReference>
<evidence type="ECO:0000313" key="14">
    <source>
        <dbReference type="EMBL" id="SDL91981.1"/>
    </source>
</evidence>
<dbReference type="InterPro" id="IPR003594">
    <property type="entry name" value="HATPase_dom"/>
</dbReference>
<evidence type="ECO:0000256" key="7">
    <source>
        <dbReference type="ARBA" id="ARBA00022777"/>
    </source>
</evidence>
<evidence type="ECO:0000256" key="1">
    <source>
        <dbReference type="ARBA" id="ARBA00004651"/>
    </source>
</evidence>
<evidence type="ECO:0000313" key="15">
    <source>
        <dbReference type="Proteomes" id="UP000199068"/>
    </source>
</evidence>
<keyword evidence="11 12" id="KW-0472">Membrane</keyword>
<dbReference type="Pfam" id="PF06580">
    <property type="entry name" value="His_kinase"/>
    <property type="match status" value="1"/>
</dbReference>
<evidence type="ECO:0000256" key="6">
    <source>
        <dbReference type="ARBA" id="ARBA00022741"/>
    </source>
</evidence>
<keyword evidence="7 14" id="KW-0418">Kinase</keyword>